<dbReference type="InterPro" id="IPR047324">
    <property type="entry name" value="LbH_gamma_CA-like"/>
</dbReference>
<comment type="caution">
    <text evidence="1">The sequence shown here is derived from an EMBL/GenBank/DDBJ whole genome shotgun (WGS) entry which is preliminary data.</text>
</comment>
<dbReference type="EMBL" id="BMJM01000003">
    <property type="protein sequence ID" value="GGE06531.1"/>
    <property type="molecule type" value="Genomic_DNA"/>
</dbReference>
<dbReference type="Gene3D" id="2.160.10.10">
    <property type="entry name" value="Hexapeptide repeat proteins"/>
    <property type="match status" value="1"/>
</dbReference>
<dbReference type="Pfam" id="PF00132">
    <property type="entry name" value="Hexapep"/>
    <property type="match status" value="1"/>
</dbReference>
<dbReference type="InterPro" id="IPR001451">
    <property type="entry name" value="Hexapep"/>
</dbReference>
<sequence length="184" mass="19736">MIQIADSAFVHPSAQLYGRVSMGEGASVWCNAVVRCETSFVEIGEAANIQDFVMIHTDPGKPVIVGAYTSVTHHATLHGCTIGDHCLIGINATVYNGAVIGAGSIVGQHAYVKDGMVVPPNSIVVGSPAKVIATRDNRLPNRINAEFYRLNGAAYKAGNHRAWDGAEFETWFGDMMKRLVGEYS</sequence>
<dbReference type="AlphaFoldDB" id="A0A916ZNR7"/>
<dbReference type="InterPro" id="IPR011004">
    <property type="entry name" value="Trimer_LpxA-like_sf"/>
</dbReference>
<dbReference type="RefSeq" id="WP_188761943.1">
    <property type="nucleotide sequence ID" value="NZ_BMJM01000003.1"/>
</dbReference>
<evidence type="ECO:0000313" key="1">
    <source>
        <dbReference type="EMBL" id="GGE06531.1"/>
    </source>
</evidence>
<proteinExistence type="predicted"/>
<evidence type="ECO:0008006" key="3">
    <source>
        <dbReference type="Google" id="ProtNLM"/>
    </source>
</evidence>
<dbReference type="PANTHER" id="PTHR13061:SF29">
    <property type="entry name" value="GAMMA CARBONIC ANHYDRASE-LIKE 1, MITOCHONDRIAL-RELATED"/>
    <property type="match status" value="1"/>
</dbReference>
<keyword evidence="2" id="KW-1185">Reference proteome</keyword>
<gene>
    <name evidence="1" type="ORF">GCM10011529_11150</name>
</gene>
<dbReference type="InterPro" id="IPR050484">
    <property type="entry name" value="Transf_Hexapept/Carb_Anhydrase"/>
</dbReference>
<protein>
    <recommendedName>
        <fullName evidence="3">Gamma carbonic anhydrase family protein</fullName>
    </recommendedName>
</protein>
<accession>A0A916ZNR7</accession>
<dbReference type="SUPFAM" id="SSF51161">
    <property type="entry name" value="Trimeric LpxA-like enzymes"/>
    <property type="match status" value="1"/>
</dbReference>
<evidence type="ECO:0000313" key="2">
    <source>
        <dbReference type="Proteomes" id="UP000635071"/>
    </source>
</evidence>
<dbReference type="Proteomes" id="UP000635071">
    <property type="component" value="Unassembled WGS sequence"/>
</dbReference>
<name>A0A916ZNR7_9SPHN</name>
<organism evidence="1 2">
    <name type="scientific">Sandarakinorhabdus glacialis</name>
    <dbReference type="NCBI Taxonomy" id="1614636"/>
    <lineage>
        <taxon>Bacteria</taxon>
        <taxon>Pseudomonadati</taxon>
        <taxon>Pseudomonadota</taxon>
        <taxon>Alphaproteobacteria</taxon>
        <taxon>Sphingomonadales</taxon>
        <taxon>Sphingosinicellaceae</taxon>
        <taxon>Sandarakinorhabdus</taxon>
    </lineage>
</organism>
<dbReference type="CDD" id="cd04645">
    <property type="entry name" value="LbH_gamma_CA_like"/>
    <property type="match status" value="1"/>
</dbReference>
<reference evidence="1" key="2">
    <citation type="submission" date="2020-09" db="EMBL/GenBank/DDBJ databases">
        <authorList>
            <person name="Sun Q."/>
            <person name="Zhou Y."/>
        </authorList>
    </citation>
    <scope>NUCLEOTIDE SEQUENCE</scope>
    <source>
        <strain evidence="1">CGMCC 1.15519</strain>
    </source>
</reference>
<reference evidence="1" key="1">
    <citation type="journal article" date="2014" name="Int. J. Syst. Evol. Microbiol.">
        <title>Complete genome sequence of Corynebacterium casei LMG S-19264T (=DSM 44701T), isolated from a smear-ripened cheese.</title>
        <authorList>
            <consortium name="US DOE Joint Genome Institute (JGI-PGF)"/>
            <person name="Walter F."/>
            <person name="Albersmeier A."/>
            <person name="Kalinowski J."/>
            <person name="Ruckert C."/>
        </authorList>
    </citation>
    <scope>NUCLEOTIDE SEQUENCE</scope>
    <source>
        <strain evidence="1">CGMCC 1.15519</strain>
    </source>
</reference>
<dbReference type="PANTHER" id="PTHR13061">
    <property type="entry name" value="DYNACTIN SUBUNIT P25"/>
    <property type="match status" value="1"/>
</dbReference>